<dbReference type="InterPro" id="IPR055406">
    <property type="entry name" value="HEAT_Maestro"/>
</dbReference>
<dbReference type="SUPFAM" id="SSF48371">
    <property type="entry name" value="ARM repeat"/>
    <property type="match status" value="2"/>
</dbReference>
<gene>
    <name evidence="9" type="ORF">LTLLF_208060</name>
</gene>
<sequence length="1539" mass="173537">MKGGPKTSSRASSRPDFGNLPSRGVSGHVAARMREKFIMESKDEVSDTDSGIILQSGPDSPVSPMKELTNAVRKQQRALEARLEACLEELRRLCLREAELTGTLPAEYPLKPGEKAPKVRRRIGAAYKLDEWALHREDPLSSLERQLALQLQITEAARRLCAEENLSRQARRQRKHAALQEEKKLRELERRLGDRRRNSEPPPTTVPSLGRELSASDDSSLSDGLLLEEEDSKAPKPPPESPAPAPAPPSRPLPPQSLEGLQPTGPESGGLERAPIQNSPWKETSLDHPYEKPRKSSELSSESSSPATTPQEQPSASSLWLLDPASYHVVPIRNVPGQWQGRTSAPATPEMQGRRGQSQSLRMDSFRSGAEGRGRSAFPRRRPTHYTVTVPDSCFTPSKPPLPHPACHSCSEDSGSDVSSISHPTSPGSSSPDISFLRPLGPPEPPRHHGAWGPAYGRELAPHYPKLLLPAGYFPTGRYVMVAEGHLPPGEWELCRTALSAAYDEEGAPLRYQRLVPSHSRIVRTPSLKDSPAGRALSKAAVSEELKWWHERARLRSSRPHSLDRQGAFRVRSLPPGRESFGRASGPRTQVPPVCVLRRSPDGAPVQVFVPENGEIISQTNRHLEENLSRVTFHPSTYEFFLKPCFSGLCQSEKEAYQLILDFMEPGEMSHLEKLNFLNAVATLCSVVRYQANGNMNNYYPKTLLAKKIETFIRQEPTDTLDSGVRQQAMLCIVALSQVKPPFHLCQKLDLVNVSISSIFSLPPIMPSIDRKDSASLYLQTIQALDDMLHALVLEQRNPDMLILQNFIEIILPWLMMTDKVHEQTRALSTISRLLRFICNFSELSHMVSFSIIGRLIGTFSIFCLDPNQDVSSGALEALYYLFTILVLQRSVRPKTETILKDLQKHFRGNWLANMQNLTLFFRKYLTPVERADVIMVAMEAMTSGSTNNVLAASKTLKIILKYPLEEVAKVPEIIQLICFHIDRVTDKAAQSTIRKTFHLLVQSHTDEVILTLYKTEDPSRRGTKKSWEILDSFPKGYQVIMKYLLQKLISPQTHTDQETSHGTELSTLIVLGTMSDDEDDGIVLSPLQVTKAIHELLLIPSQQSEVQTFFASLFVALLFQISFLVTNESTESEDKLHETVSSSIEALKTLLRSSGYTEHMSHIQTLRGWELVVSPESHYEGVTLLARSLVVKNCWHNRPVFSFLIKTLEDSNCANYLTALVFLTELLRCPDVAGIVDEFSTKVLVDWFKREEPAIDYLFLQITEIFTKHKNTVKMGEGTRTFHPEKEQMRHFHILQSYVLSCCYSSSSEVVTETFLMLRRILRDLTWRHASSFITELAFTLVHFFEEESEELRLITFQIYGNILTKVSKMALVCPLRHQILNLLVLLVSHLRDVNADVVEVCRLSLCSIATFLGWSKLKGVFSKNDVFSILSALLQQERSKALWFLKQSVALFKSPQGPIRQVAVWFAGQIIRVLNRAEKEEIEDEYIAFRYMQRDPDPIVSCLAVQTIYILEAKEPVTPAKTPSSCLYIRRFLRRYH</sequence>
<feature type="domain" description="Maestro/Maestro-like HEAT-repeats" evidence="8">
    <location>
        <begin position="1283"/>
        <end position="1513"/>
    </location>
</feature>
<dbReference type="Pfam" id="PF21047">
    <property type="entry name" value="HEAT_Maestro"/>
    <property type="match status" value="1"/>
</dbReference>
<feature type="domain" description="Maestro-like HEAT-repeats" evidence="6">
    <location>
        <begin position="822"/>
        <end position="1042"/>
    </location>
</feature>
<dbReference type="PANTHER" id="PTHR16093">
    <property type="entry name" value="COILED-COIL DOMAIN-CONTAINING PROTEIN 120 FAMILY MEMBER"/>
    <property type="match status" value="1"/>
</dbReference>
<keyword evidence="3" id="KW-0175">Coiled coil</keyword>
<evidence type="ECO:0000259" key="5">
    <source>
        <dbReference type="Pfam" id="PF11819"/>
    </source>
</evidence>
<feature type="compositionally biased region" description="Pro residues" evidence="4">
    <location>
        <begin position="235"/>
        <end position="255"/>
    </location>
</feature>
<dbReference type="Pfam" id="PF23210">
    <property type="entry name" value="HEAT_Maestro_2"/>
    <property type="match status" value="1"/>
</dbReference>
<feature type="compositionally biased region" description="Polar residues" evidence="4">
    <location>
        <begin position="306"/>
        <end position="318"/>
    </location>
</feature>
<dbReference type="InterPro" id="IPR043447">
    <property type="entry name" value="CCDC120/INAVA"/>
</dbReference>
<dbReference type="GO" id="GO:0005737">
    <property type="term" value="C:cytoplasm"/>
    <property type="evidence" value="ECO:0007669"/>
    <property type="project" value="UniProtKB-SubCell"/>
</dbReference>
<dbReference type="InterPro" id="IPR055408">
    <property type="entry name" value="HEAT_MROH2B-like"/>
</dbReference>
<reference evidence="9" key="1">
    <citation type="submission" date="2020-03" db="EMBL/GenBank/DDBJ databases">
        <title>Studies in the Genomics of Life Span.</title>
        <authorList>
            <person name="Glass D."/>
        </authorList>
    </citation>
    <scope>NUCLEOTIDE SEQUENCE</scope>
    <source>
        <strain evidence="9">LTLLF</strain>
        <tissue evidence="9">Muscle</tissue>
    </source>
</reference>
<evidence type="ECO:0000256" key="4">
    <source>
        <dbReference type="SAM" id="MobiDB-lite"/>
    </source>
</evidence>
<name>A0A8J6L4D7_MICOH</name>
<evidence type="ECO:0008006" key="11">
    <source>
        <dbReference type="Google" id="ProtNLM"/>
    </source>
</evidence>
<feature type="compositionally biased region" description="Low complexity" evidence="4">
    <location>
        <begin position="412"/>
        <end position="432"/>
    </location>
</feature>
<dbReference type="PANTHER" id="PTHR16093:SF4">
    <property type="entry name" value="INNATE IMMUNITY ACTIVATOR PROTEIN"/>
    <property type="match status" value="1"/>
</dbReference>
<evidence type="ECO:0000313" key="9">
    <source>
        <dbReference type="EMBL" id="KAH0520074.1"/>
    </source>
</evidence>
<proteinExistence type="predicted"/>
<dbReference type="Proteomes" id="UP000710432">
    <property type="component" value="Unassembled WGS sequence"/>
</dbReference>
<evidence type="ECO:0000256" key="2">
    <source>
        <dbReference type="ARBA" id="ARBA00022490"/>
    </source>
</evidence>
<comment type="caution">
    <text evidence="9">The sequence shown here is derived from an EMBL/GenBank/DDBJ whole genome shotgun (WGS) entry which is preliminary data.</text>
</comment>
<dbReference type="InterPro" id="IPR021774">
    <property type="entry name" value="CUPID"/>
</dbReference>
<dbReference type="GO" id="GO:0031398">
    <property type="term" value="P:positive regulation of protein ubiquitination"/>
    <property type="evidence" value="ECO:0007669"/>
    <property type="project" value="TreeGrafter"/>
</dbReference>
<protein>
    <recommendedName>
        <fullName evidence="11">Cytohesin Ubiquitin Protein Inducing domain-containing protein</fullName>
    </recommendedName>
</protein>
<evidence type="ECO:0000256" key="3">
    <source>
        <dbReference type="ARBA" id="ARBA00023054"/>
    </source>
</evidence>
<dbReference type="Pfam" id="PF23227">
    <property type="entry name" value="HEAT_MROH2B_C"/>
    <property type="match status" value="1"/>
</dbReference>
<feature type="region of interest" description="Disordered" evidence="4">
    <location>
        <begin position="1"/>
        <end position="28"/>
    </location>
</feature>
<feature type="region of interest" description="Disordered" evidence="4">
    <location>
        <begin position="172"/>
        <end position="319"/>
    </location>
</feature>
<evidence type="ECO:0000256" key="1">
    <source>
        <dbReference type="ARBA" id="ARBA00004496"/>
    </source>
</evidence>
<dbReference type="InterPro" id="IPR048465">
    <property type="entry name" value="Maestro-like_HEAT"/>
</dbReference>
<feature type="region of interest" description="Disordered" evidence="4">
    <location>
        <begin position="41"/>
        <end position="65"/>
    </location>
</feature>
<feature type="compositionally biased region" description="Polar residues" evidence="4">
    <location>
        <begin position="1"/>
        <end position="12"/>
    </location>
</feature>
<organism evidence="9 10">
    <name type="scientific">Microtus ochrogaster</name>
    <name type="common">Prairie vole</name>
    <dbReference type="NCBI Taxonomy" id="79684"/>
    <lineage>
        <taxon>Eukaryota</taxon>
        <taxon>Metazoa</taxon>
        <taxon>Chordata</taxon>
        <taxon>Craniata</taxon>
        <taxon>Vertebrata</taxon>
        <taxon>Euteleostomi</taxon>
        <taxon>Mammalia</taxon>
        <taxon>Eutheria</taxon>
        <taxon>Euarchontoglires</taxon>
        <taxon>Glires</taxon>
        <taxon>Rodentia</taxon>
        <taxon>Myomorpha</taxon>
        <taxon>Muroidea</taxon>
        <taxon>Cricetidae</taxon>
        <taxon>Arvicolinae</taxon>
        <taxon>Microtus</taxon>
    </lineage>
</organism>
<dbReference type="GO" id="GO:0034334">
    <property type="term" value="P:adherens junction maintenance"/>
    <property type="evidence" value="ECO:0007669"/>
    <property type="project" value="TreeGrafter"/>
</dbReference>
<keyword evidence="2" id="KW-0963">Cytoplasm</keyword>
<evidence type="ECO:0000259" key="6">
    <source>
        <dbReference type="Pfam" id="PF21047"/>
    </source>
</evidence>
<comment type="subcellular location">
    <subcellularLocation>
        <location evidence="1">Cytoplasm</location>
    </subcellularLocation>
</comment>
<evidence type="ECO:0000259" key="8">
    <source>
        <dbReference type="Pfam" id="PF23227"/>
    </source>
</evidence>
<feature type="domain" description="Cytohesin Ubiquitin Protein Inducing" evidence="5">
    <location>
        <begin position="40"/>
        <end position="169"/>
    </location>
</feature>
<dbReference type="InterPro" id="IPR016024">
    <property type="entry name" value="ARM-type_fold"/>
</dbReference>
<evidence type="ECO:0000259" key="7">
    <source>
        <dbReference type="Pfam" id="PF23210"/>
    </source>
</evidence>
<feature type="compositionally biased region" description="Low complexity" evidence="4">
    <location>
        <begin position="212"/>
        <end position="225"/>
    </location>
</feature>
<feature type="domain" description="MROH2B-like HEAT-repeats" evidence="7">
    <location>
        <begin position="674"/>
        <end position="793"/>
    </location>
</feature>
<feature type="region of interest" description="Disordered" evidence="4">
    <location>
        <begin position="337"/>
        <end position="451"/>
    </location>
</feature>
<evidence type="ECO:0000313" key="10">
    <source>
        <dbReference type="Proteomes" id="UP000710432"/>
    </source>
</evidence>
<feature type="compositionally biased region" description="Basic and acidic residues" evidence="4">
    <location>
        <begin position="284"/>
        <end position="297"/>
    </location>
</feature>
<accession>A0A8J6L4D7</accession>
<feature type="compositionally biased region" description="Basic and acidic residues" evidence="4">
    <location>
        <begin position="178"/>
        <end position="199"/>
    </location>
</feature>
<dbReference type="Pfam" id="PF11819">
    <property type="entry name" value="CUPID"/>
    <property type="match status" value="1"/>
</dbReference>
<dbReference type="EMBL" id="JAATJU010001300">
    <property type="protein sequence ID" value="KAH0520074.1"/>
    <property type="molecule type" value="Genomic_DNA"/>
</dbReference>